<proteinExistence type="predicted"/>
<evidence type="ECO:0000313" key="2">
    <source>
        <dbReference type="Proteomes" id="UP001322277"/>
    </source>
</evidence>
<protein>
    <submittedName>
        <fullName evidence="1">Uncharacterized protein</fullName>
    </submittedName>
</protein>
<dbReference type="GeneID" id="87951907"/>
<accession>A0AAX4J4U4</accession>
<organism evidence="1 2">
    <name type="scientific">Colletotrichum destructivum</name>
    <dbReference type="NCBI Taxonomy" id="34406"/>
    <lineage>
        <taxon>Eukaryota</taxon>
        <taxon>Fungi</taxon>
        <taxon>Dikarya</taxon>
        <taxon>Ascomycota</taxon>
        <taxon>Pezizomycotina</taxon>
        <taxon>Sordariomycetes</taxon>
        <taxon>Hypocreomycetidae</taxon>
        <taxon>Glomerellales</taxon>
        <taxon>Glomerellaceae</taxon>
        <taxon>Colletotrichum</taxon>
        <taxon>Colletotrichum destructivum species complex</taxon>
    </lineage>
</organism>
<dbReference type="Proteomes" id="UP001322277">
    <property type="component" value="Chromosome 11"/>
</dbReference>
<reference evidence="2" key="1">
    <citation type="journal article" date="2023" name="bioRxiv">
        <title>Complete genome of the Medicago anthracnose fungus, Colletotrichum destructivum, reveals a mini-chromosome-like region within a core chromosome.</title>
        <authorList>
            <person name="Lapalu N."/>
            <person name="Simon A."/>
            <person name="Lu A."/>
            <person name="Plaumann P.-L."/>
            <person name="Amselem J."/>
            <person name="Pigne S."/>
            <person name="Auger A."/>
            <person name="Koch C."/>
            <person name="Dallery J.-F."/>
            <person name="O'Connell R.J."/>
        </authorList>
    </citation>
    <scope>NUCLEOTIDE SEQUENCE [LARGE SCALE GENOMIC DNA]</scope>
    <source>
        <strain evidence="2">CBS 520.97</strain>
    </source>
</reference>
<dbReference type="EMBL" id="CP137315">
    <property type="protein sequence ID" value="WQF90393.1"/>
    <property type="molecule type" value="Genomic_DNA"/>
</dbReference>
<sequence length="112" mass="11886">MISFPSADARKVQFHVILNSFKNPVATRCAHTIRFSMKTGLTTLLLTLSGLCNAASMCEFKHTSGSEMFGIGTSDGFVNHPAGCSYSFVCEAAGCSFSNTHPAGCVSSCHLQ</sequence>
<name>A0AAX4J4U4_9PEZI</name>
<dbReference type="RefSeq" id="XP_062787614.1">
    <property type="nucleotide sequence ID" value="XM_062931563.1"/>
</dbReference>
<dbReference type="KEGG" id="cdet:87951907"/>
<dbReference type="AlphaFoldDB" id="A0AAX4J4U4"/>
<keyword evidence="2" id="KW-1185">Reference proteome</keyword>
<gene>
    <name evidence="1" type="ORF">CDEST_15407</name>
</gene>
<evidence type="ECO:0000313" key="1">
    <source>
        <dbReference type="EMBL" id="WQF90393.1"/>
    </source>
</evidence>